<evidence type="ECO:0000256" key="1">
    <source>
        <dbReference type="SAM" id="Phobius"/>
    </source>
</evidence>
<comment type="caution">
    <text evidence="2">The sequence shown here is derived from an EMBL/GenBank/DDBJ whole genome shotgun (WGS) entry which is preliminary data.</text>
</comment>
<dbReference type="Proteomes" id="UP000460949">
    <property type="component" value="Unassembled WGS sequence"/>
</dbReference>
<reference evidence="2 3" key="1">
    <citation type="submission" date="2019-11" db="EMBL/GenBank/DDBJ databases">
        <title>Genome sequences of 17 halophilic strains isolated from different environments.</title>
        <authorList>
            <person name="Furrow R.E."/>
        </authorList>
    </citation>
    <scope>NUCLEOTIDE SEQUENCE [LARGE SCALE GENOMIC DNA]</scope>
    <source>
        <strain evidence="2 3">22511_23_Filter</strain>
    </source>
</reference>
<organism evidence="2 3">
    <name type="scientific">Halobacillus litoralis</name>
    <dbReference type="NCBI Taxonomy" id="45668"/>
    <lineage>
        <taxon>Bacteria</taxon>
        <taxon>Bacillati</taxon>
        <taxon>Bacillota</taxon>
        <taxon>Bacilli</taxon>
        <taxon>Bacillales</taxon>
        <taxon>Bacillaceae</taxon>
        <taxon>Halobacillus</taxon>
    </lineage>
</organism>
<name>A0A845DVA4_9BACI</name>
<dbReference type="EMBL" id="WMET01000004">
    <property type="protein sequence ID" value="MYL21430.1"/>
    <property type="molecule type" value="Genomic_DNA"/>
</dbReference>
<protein>
    <submittedName>
        <fullName evidence="2">Uncharacterized protein</fullName>
    </submittedName>
</protein>
<sequence>MKLTHFLLLTIFIMQGISLVNVTLMDNNWNGLMLWVNTSVLIAATALTVKPVDSIHEDH</sequence>
<proteinExistence type="predicted"/>
<feature type="transmembrane region" description="Helical" evidence="1">
    <location>
        <begin position="29"/>
        <end position="49"/>
    </location>
</feature>
<evidence type="ECO:0000313" key="2">
    <source>
        <dbReference type="EMBL" id="MYL21430.1"/>
    </source>
</evidence>
<dbReference type="AlphaFoldDB" id="A0A845DVA4"/>
<dbReference type="RefSeq" id="WP_160839092.1">
    <property type="nucleotide sequence ID" value="NZ_JAIVAK010000003.1"/>
</dbReference>
<keyword evidence="1" id="KW-0472">Membrane</keyword>
<keyword evidence="1" id="KW-1133">Transmembrane helix</keyword>
<keyword evidence="1" id="KW-0812">Transmembrane</keyword>
<evidence type="ECO:0000313" key="3">
    <source>
        <dbReference type="Proteomes" id="UP000460949"/>
    </source>
</evidence>
<accession>A0A845DVA4</accession>
<gene>
    <name evidence="2" type="ORF">GLW04_16120</name>
</gene>